<feature type="region of interest" description="Disordered" evidence="1">
    <location>
        <begin position="24"/>
        <end position="53"/>
    </location>
</feature>
<keyword evidence="4" id="KW-1185">Reference proteome</keyword>
<protein>
    <submittedName>
        <fullName evidence="3">Uncharacterized protein</fullName>
    </submittedName>
</protein>
<proteinExistence type="predicted"/>
<dbReference type="EMBL" id="JAGIOI010000001">
    <property type="protein sequence ID" value="MBP2413436.1"/>
    <property type="molecule type" value="Genomic_DNA"/>
</dbReference>
<accession>A0ABS4YXG6</accession>
<feature type="chain" id="PRO_5046778440" evidence="2">
    <location>
        <begin position="27"/>
        <end position="127"/>
    </location>
</feature>
<organism evidence="3 4">
    <name type="scientific">Arthrobacter stackebrandtii</name>
    <dbReference type="NCBI Taxonomy" id="272161"/>
    <lineage>
        <taxon>Bacteria</taxon>
        <taxon>Bacillati</taxon>
        <taxon>Actinomycetota</taxon>
        <taxon>Actinomycetes</taxon>
        <taxon>Micrococcales</taxon>
        <taxon>Micrococcaceae</taxon>
        <taxon>Arthrobacter</taxon>
    </lineage>
</organism>
<feature type="signal peptide" evidence="2">
    <location>
        <begin position="1"/>
        <end position="26"/>
    </location>
</feature>
<name>A0ABS4YXG6_9MICC</name>
<comment type="caution">
    <text evidence="3">The sequence shown here is derived from an EMBL/GenBank/DDBJ whole genome shotgun (WGS) entry which is preliminary data.</text>
</comment>
<reference evidence="3 4" key="1">
    <citation type="submission" date="2021-03" db="EMBL/GenBank/DDBJ databases">
        <title>Sequencing the genomes of 1000 actinobacteria strains.</title>
        <authorList>
            <person name="Klenk H.-P."/>
        </authorList>
    </citation>
    <scope>NUCLEOTIDE SEQUENCE [LARGE SCALE GENOMIC DNA]</scope>
    <source>
        <strain evidence="3 4">DSM 16005</strain>
    </source>
</reference>
<evidence type="ECO:0000256" key="2">
    <source>
        <dbReference type="SAM" id="SignalP"/>
    </source>
</evidence>
<dbReference type="Proteomes" id="UP000711614">
    <property type="component" value="Unassembled WGS sequence"/>
</dbReference>
<evidence type="ECO:0000313" key="3">
    <source>
        <dbReference type="EMBL" id="MBP2413436.1"/>
    </source>
</evidence>
<keyword evidence="2" id="KW-0732">Signal</keyword>
<evidence type="ECO:0000256" key="1">
    <source>
        <dbReference type="SAM" id="MobiDB-lite"/>
    </source>
</evidence>
<dbReference type="RefSeq" id="WP_209680714.1">
    <property type="nucleotide sequence ID" value="NZ_JAGIOI010000001.1"/>
</dbReference>
<dbReference type="PROSITE" id="PS51257">
    <property type="entry name" value="PROKAR_LIPOPROTEIN"/>
    <property type="match status" value="1"/>
</dbReference>
<gene>
    <name evidence="3" type="ORF">JOF48_002235</name>
</gene>
<sequence length="127" mass="12790">MKSMTAVAFAALLAAGAAGCSGTADPAPAGGNGVPAGSEKQDAPDKAAGSGDIEKDALVQGINVAMDADARWEGDTLHVKLKVDQGENGLRAFTNCMVTDQLLQVTQTAVLEFTDGTVACVDVLPAD</sequence>
<evidence type="ECO:0000313" key="4">
    <source>
        <dbReference type="Proteomes" id="UP000711614"/>
    </source>
</evidence>